<dbReference type="Pfam" id="PF06985">
    <property type="entry name" value="HET"/>
    <property type="match status" value="1"/>
</dbReference>
<proteinExistence type="predicted"/>
<dbReference type="EMBL" id="LFJN01000040">
    <property type="protein sequence ID" value="KPI35405.1"/>
    <property type="molecule type" value="Genomic_DNA"/>
</dbReference>
<evidence type="ECO:0000313" key="2">
    <source>
        <dbReference type="EMBL" id="KPI35405.1"/>
    </source>
</evidence>
<dbReference type="InterPro" id="IPR052895">
    <property type="entry name" value="HetReg/Transcr_Mod"/>
</dbReference>
<dbReference type="RefSeq" id="XP_017995368.1">
    <property type="nucleotide sequence ID" value="XM_018140599.1"/>
</dbReference>
<accession>A0A0N1H3G8</accession>
<dbReference type="OrthoDB" id="2157530at2759"/>
<dbReference type="PANTHER" id="PTHR24148">
    <property type="entry name" value="ANKYRIN REPEAT DOMAIN-CONTAINING PROTEIN 39 HOMOLOG-RELATED"/>
    <property type="match status" value="1"/>
</dbReference>
<dbReference type="Proteomes" id="UP000038010">
    <property type="component" value="Unassembled WGS sequence"/>
</dbReference>
<evidence type="ECO:0000259" key="1">
    <source>
        <dbReference type="Pfam" id="PF06985"/>
    </source>
</evidence>
<evidence type="ECO:0000313" key="3">
    <source>
        <dbReference type="Proteomes" id="UP000038010"/>
    </source>
</evidence>
<name>A0A0N1H3G8_9EURO</name>
<protein>
    <recommendedName>
        <fullName evidence="1">Heterokaryon incompatibility domain-containing protein</fullName>
    </recommendedName>
</protein>
<organism evidence="2 3">
    <name type="scientific">Cyphellophora attinorum</name>
    <dbReference type="NCBI Taxonomy" id="1664694"/>
    <lineage>
        <taxon>Eukaryota</taxon>
        <taxon>Fungi</taxon>
        <taxon>Dikarya</taxon>
        <taxon>Ascomycota</taxon>
        <taxon>Pezizomycotina</taxon>
        <taxon>Eurotiomycetes</taxon>
        <taxon>Chaetothyriomycetidae</taxon>
        <taxon>Chaetothyriales</taxon>
        <taxon>Cyphellophoraceae</taxon>
        <taxon>Cyphellophora</taxon>
    </lineage>
</organism>
<dbReference type="GeneID" id="28732480"/>
<dbReference type="InterPro" id="IPR010730">
    <property type="entry name" value="HET"/>
</dbReference>
<dbReference type="VEuPathDB" id="FungiDB:AB675_11728"/>
<sequence>MAEASLTQFDTSSTTARPLEYTYEPLNEDEFRLLTLLPNTSSAGPVRFQLTKHTVSSPPEFFAVSYAWEDQARSEVAVCEGAELFITPTVEDLLQSMLAKDEHGPFFIDAISIHQFDAEEKAAQVRILYLHFAHAAAVIVWLGNSSIAINQCIECLLIPFDDFPRGKGPHPNTGLYMHTPEIGSLAWSGLYELFEKGFWRRLWPLQELVLNTNVEICCGREHLFSLESLCWFAEYLVQTNGILVRQWATNMSPASGHALEFLRRIEGMQTEWREHSGLAASSLIEFCRSREVSLQIDRVFAVLGLLSTASRSGIPVDYATASIEDPRQQFLGLGLASFADDVCLTGLQQARIGGPSSMVPTWCPDVSQAVAYQPLHDIHEYQAGGESSQWRRQRIPSERVWDRPSVSGPHAWLACSRDRQRILMRGTVVGMVRECGLNHSYQRGTHLVHQEDDGLSESRAIAESERHWLKSWAKFCRQNPIQVDDQVNCDADEVSAYRRRAYLRCPVGNAPFVPKENSGTSLYTRQYDPPIARLSEGLAAALDILDTDPATNLAKLDSLPSSPGGAYLLSLRFFMANRTPLRAFGDIDDSKEWLGIGPGDMREGDYVVVFRYARVPFILRRRSGSGFECNARWHLIGEAYVEGLMEGELFEQADIDDETLPCFWIE</sequence>
<feature type="domain" description="Heterokaryon incompatibility" evidence="1">
    <location>
        <begin position="62"/>
        <end position="207"/>
    </location>
</feature>
<dbReference type="Pfam" id="PF26639">
    <property type="entry name" value="Het-6_barrel"/>
    <property type="match status" value="1"/>
</dbReference>
<dbReference type="AlphaFoldDB" id="A0A0N1H3G8"/>
<gene>
    <name evidence="2" type="ORF">AB675_11728</name>
</gene>
<comment type="caution">
    <text evidence="2">The sequence shown here is derived from an EMBL/GenBank/DDBJ whole genome shotgun (WGS) entry which is preliminary data.</text>
</comment>
<dbReference type="PANTHER" id="PTHR24148:SF64">
    <property type="entry name" value="HETEROKARYON INCOMPATIBILITY DOMAIN-CONTAINING PROTEIN"/>
    <property type="match status" value="1"/>
</dbReference>
<keyword evidence="3" id="KW-1185">Reference proteome</keyword>
<dbReference type="STRING" id="1664694.A0A0N1H3G8"/>
<reference evidence="2 3" key="1">
    <citation type="submission" date="2015-06" db="EMBL/GenBank/DDBJ databases">
        <title>Draft genome of the ant-associated black yeast Phialophora attae CBS 131958.</title>
        <authorList>
            <person name="Moreno L.F."/>
            <person name="Stielow B.J."/>
            <person name="de Hoog S."/>
            <person name="Vicente V.A."/>
            <person name="Weiss V.A."/>
            <person name="de Vries M."/>
            <person name="Cruz L.M."/>
            <person name="Souza E.M."/>
        </authorList>
    </citation>
    <scope>NUCLEOTIDE SEQUENCE [LARGE SCALE GENOMIC DNA]</scope>
    <source>
        <strain evidence="2 3">CBS 131958</strain>
    </source>
</reference>